<feature type="region of interest" description="Disordered" evidence="3">
    <location>
        <begin position="78"/>
        <end position="97"/>
    </location>
</feature>
<evidence type="ECO:0000256" key="2">
    <source>
        <dbReference type="ARBA" id="ARBA00029688"/>
    </source>
</evidence>
<evidence type="ECO:0000313" key="4">
    <source>
        <dbReference type="EMBL" id="CAD6185704.1"/>
    </source>
</evidence>
<dbReference type="OrthoDB" id="21292at2759"/>
<dbReference type="GO" id="GO:0005778">
    <property type="term" value="C:peroxisomal membrane"/>
    <property type="evidence" value="ECO:0007669"/>
    <property type="project" value="TreeGrafter"/>
</dbReference>
<organism evidence="4 5">
    <name type="scientific">Caenorhabditis auriculariae</name>
    <dbReference type="NCBI Taxonomy" id="2777116"/>
    <lineage>
        <taxon>Eukaryota</taxon>
        <taxon>Metazoa</taxon>
        <taxon>Ecdysozoa</taxon>
        <taxon>Nematoda</taxon>
        <taxon>Chromadorea</taxon>
        <taxon>Rhabditida</taxon>
        <taxon>Rhabditina</taxon>
        <taxon>Rhabditomorpha</taxon>
        <taxon>Rhabditoidea</taxon>
        <taxon>Rhabditidae</taxon>
        <taxon>Peloderinae</taxon>
        <taxon>Caenorhabditis</taxon>
    </lineage>
</organism>
<comment type="caution">
    <text evidence="4">The sequence shown here is derived from an EMBL/GenBank/DDBJ whole genome shotgun (WGS) entry which is preliminary data.</text>
</comment>
<evidence type="ECO:0000256" key="3">
    <source>
        <dbReference type="SAM" id="MobiDB-lite"/>
    </source>
</evidence>
<accession>A0A8S1GS64</accession>
<dbReference type="InterPro" id="IPR038322">
    <property type="entry name" value="Pex19_C_sf"/>
</dbReference>
<dbReference type="GO" id="GO:0045046">
    <property type="term" value="P:protein import into peroxisome membrane"/>
    <property type="evidence" value="ECO:0007669"/>
    <property type="project" value="TreeGrafter"/>
</dbReference>
<sequence>MSDAEKPSSSGDKNDDVDELAKMLDNAVKDFKPAPPKNTDDELDELMAVKDQEAAQKAASDFQSMLAQMVKVQEEAIKRAEEGGPAAENAEFDPNDPESKEMLEMIKQLMDCSSQVAGANSPEEFMAGLDMLRNPESPMEPFMAMMMQTLASKEFMYPPLKEIHDNFPKYFEEHGAELDAETRARYDKQYEVLGTICAEFESQSSAGVPLEEAAVQPADGQADPNEEKRIEQFERLGKLLVELQSYGYPPKELVGQLPDGWGLDDNTGLPRVENSEAAVNACSIM</sequence>
<name>A0A8S1GS64_9PELO</name>
<reference evidence="4" key="1">
    <citation type="submission" date="2020-10" db="EMBL/GenBank/DDBJ databases">
        <authorList>
            <person name="Kikuchi T."/>
        </authorList>
    </citation>
    <scope>NUCLEOTIDE SEQUENCE</scope>
    <source>
        <strain evidence="4">NKZ352</strain>
    </source>
</reference>
<dbReference type="GO" id="GO:0033328">
    <property type="term" value="F:peroxisome membrane targeting sequence binding"/>
    <property type="evidence" value="ECO:0007669"/>
    <property type="project" value="TreeGrafter"/>
</dbReference>
<dbReference type="Gene3D" id="1.20.120.900">
    <property type="entry name" value="Pex19, mPTS binding domain"/>
    <property type="match status" value="1"/>
</dbReference>
<protein>
    <recommendedName>
        <fullName evidence="2">Peroxin-19</fullName>
    </recommendedName>
</protein>
<dbReference type="EMBL" id="CAJGYM010000003">
    <property type="protein sequence ID" value="CAD6185704.1"/>
    <property type="molecule type" value="Genomic_DNA"/>
</dbReference>
<evidence type="ECO:0000256" key="1">
    <source>
        <dbReference type="ARBA" id="ARBA00006326"/>
    </source>
</evidence>
<dbReference type="PANTHER" id="PTHR12774:SF2">
    <property type="entry name" value="PEROXISOMAL BIOGENESIS FACTOR 19"/>
    <property type="match status" value="1"/>
</dbReference>
<dbReference type="InterPro" id="IPR006708">
    <property type="entry name" value="Pex19"/>
</dbReference>
<dbReference type="PANTHER" id="PTHR12774">
    <property type="entry name" value="PEROXISOMAL BIOGENESIS FACTOR 19"/>
    <property type="match status" value="1"/>
</dbReference>
<keyword evidence="5" id="KW-1185">Reference proteome</keyword>
<dbReference type="AlphaFoldDB" id="A0A8S1GS64"/>
<evidence type="ECO:0000313" key="5">
    <source>
        <dbReference type="Proteomes" id="UP000835052"/>
    </source>
</evidence>
<comment type="similarity">
    <text evidence="1">Belongs to the peroxin-19 family.</text>
</comment>
<dbReference type="Proteomes" id="UP000835052">
    <property type="component" value="Unassembled WGS sequence"/>
</dbReference>
<feature type="region of interest" description="Disordered" evidence="3">
    <location>
        <begin position="1"/>
        <end position="21"/>
    </location>
</feature>
<gene>
    <name evidence="4" type="ORF">CAUJ_LOCUS1623</name>
</gene>
<dbReference type="Pfam" id="PF04614">
    <property type="entry name" value="Pex19"/>
    <property type="match status" value="1"/>
</dbReference>
<proteinExistence type="inferred from homology"/>